<dbReference type="AlphaFoldDB" id="Q2RQ88"/>
<dbReference type="KEGG" id="rru:Rru_A2910"/>
<proteinExistence type="predicted"/>
<gene>
    <name evidence="2" type="ordered locus">Rru_A2910</name>
</gene>
<reference evidence="2 3" key="1">
    <citation type="journal article" date="2011" name="Stand. Genomic Sci.">
        <title>Complete genome sequence of Rhodospirillum rubrum type strain (S1).</title>
        <authorList>
            <person name="Munk A.C."/>
            <person name="Copeland A."/>
            <person name="Lucas S."/>
            <person name="Lapidus A."/>
            <person name="Del Rio T.G."/>
            <person name="Barry K."/>
            <person name="Detter J.C."/>
            <person name="Hammon N."/>
            <person name="Israni S."/>
            <person name="Pitluck S."/>
            <person name="Brettin T."/>
            <person name="Bruce D."/>
            <person name="Han C."/>
            <person name="Tapia R."/>
            <person name="Gilna P."/>
            <person name="Schmutz J."/>
            <person name="Larimer F."/>
            <person name="Land M."/>
            <person name="Kyrpides N.C."/>
            <person name="Mavromatis K."/>
            <person name="Richardson P."/>
            <person name="Rohde M."/>
            <person name="Goker M."/>
            <person name="Klenk H.P."/>
            <person name="Zhang Y."/>
            <person name="Roberts G.P."/>
            <person name="Reslewic S."/>
            <person name="Schwartz D.C."/>
        </authorList>
    </citation>
    <scope>NUCLEOTIDE SEQUENCE [LARGE SCALE GENOMIC DNA]</scope>
    <source>
        <strain evidence="3">ATCC 11170 / ATH 1.1.1 / DSM 467 / LMG 4362 / NCIMB 8255 / S1</strain>
    </source>
</reference>
<dbReference type="EMBL" id="CP000230">
    <property type="protein sequence ID" value="ABC23707.1"/>
    <property type="molecule type" value="Genomic_DNA"/>
</dbReference>
<dbReference type="PATRIC" id="fig|269796.9.peg.3019"/>
<dbReference type="InterPro" id="IPR003399">
    <property type="entry name" value="Mce/MlaD"/>
</dbReference>
<sequence length="317" mass="33119">MTSSRVNSLIVGGFVLILLGGIIAAATILAGKTGSTDTYFTSYDNVTGIKYGTQVLYEGYRIGQVDEIIPEQRAEGTSFRLRLAVQKGWRIPEGSQTTIATSGLLSAVAINIRGGTAEASLTPGSEIPGGASGGMFAAINDLASEVGTLSRDGLEPLVAKLNAYVDTLGGSLADNLPAILGNARITSEAIARDLPPIIARVDRFTARLDAEVLSQKNIDGLGASIGNISAFSAELNGLGRELRQTGQTLDGMVAGSAPLVDSSLRDLRYTLRALASSIDAITFNMEGASRDMKEFSRSLRQNPGVLLRGSAPAEDGR</sequence>
<dbReference type="RefSeq" id="WP_011390660.1">
    <property type="nucleotide sequence ID" value="NC_007643.1"/>
</dbReference>
<dbReference type="EnsemblBacteria" id="ABC23707">
    <property type="protein sequence ID" value="ABC23707"/>
    <property type="gene ID" value="Rru_A2910"/>
</dbReference>
<evidence type="ECO:0000259" key="1">
    <source>
        <dbReference type="Pfam" id="PF02470"/>
    </source>
</evidence>
<keyword evidence="3" id="KW-1185">Reference proteome</keyword>
<name>Q2RQ88_RHORT</name>
<feature type="domain" description="Mce/MlaD" evidence="1">
    <location>
        <begin position="37"/>
        <end position="114"/>
    </location>
</feature>
<dbReference type="Proteomes" id="UP000001929">
    <property type="component" value="Chromosome"/>
</dbReference>
<dbReference type="STRING" id="269796.Rru_A2910"/>
<accession>Q2RQ88</accession>
<dbReference type="PANTHER" id="PTHR33371">
    <property type="entry name" value="INTERMEMBRANE PHOSPHOLIPID TRANSPORT SYSTEM BINDING PROTEIN MLAD-RELATED"/>
    <property type="match status" value="1"/>
</dbReference>
<dbReference type="eggNOG" id="COG1463">
    <property type="taxonomic scope" value="Bacteria"/>
</dbReference>
<dbReference type="Pfam" id="PF02470">
    <property type="entry name" value="MlaD"/>
    <property type="match status" value="1"/>
</dbReference>
<dbReference type="InterPro" id="IPR052336">
    <property type="entry name" value="MlaD_Phospholipid_Transporter"/>
</dbReference>
<evidence type="ECO:0000313" key="2">
    <source>
        <dbReference type="EMBL" id="ABC23707.1"/>
    </source>
</evidence>
<protein>
    <submittedName>
        <fullName evidence="2">Mammalian cell entry related</fullName>
    </submittedName>
</protein>
<dbReference type="HOGENOM" id="CLU_833667_0_0_5"/>
<organism evidence="2 3">
    <name type="scientific">Rhodospirillum rubrum (strain ATCC 11170 / ATH 1.1.1 / DSM 467 / LMG 4362 / NCIMB 8255 / S1)</name>
    <dbReference type="NCBI Taxonomy" id="269796"/>
    <lineage>
        <taxon>Bacteria</taxon>
        <taxon>Pseudomonadati</taxon>
        <taxon>Pseudomonadota</taxon>
        <taxon>Alphaproteobacteria</taxon>
        <taxon>Rhodospirillales</taxon>
        <taxon>Rhodospirillaceae</taxon>
        <taxon>Rhodospirillum</taxon>
    </lineage>
</organism>
<dbReference type="PANTHER" id="PTHR33371:SF4">
    <property type="entry name" value="INTERMEMBRANE PHOSPHOLIPID TRANSPORT SYSTEM BINDING PROTEIN MLAD"/>
    <property type="match status" value="1"/>
</dbReference>
<dbReference type="DNASU" id="3836351"/>
<dbReference type="PhylomeDB" id="Q2RQ88"/>
<evidence type="ECO:0000313" key="3">
    <source>
        <dbReference type="Proteomes" id="UP000001929"/>
    </source>
</evidence>